<comment type="subcellular location">
    <subcellularLocation>
        <location evidence="1">Membrane</location>
        <topology evidence="1">Multi-pass membrane protein</topology>
    </subcellularLocation>
</comment>
<organism evidence="7 8">
    <name type="scientific">Eruca vesicaria subsp. sativa</name>
    <name type="common">Garden rocket</name>
    <name type="synonym">Eruca sativa</name>
    <dbReference type="NCBI Taxonomy" id="29727"/>
    <lineage>
        <taxon>Eukaryota</taxon>
        <taxon>Viridiplantae</taxon>
        <taxon>Streptophyta</taxon>
        <taxon>Embryophyta</taxon>
        <taxon>Tracheophyta</taxon>
        <taxon>Spermatophyta</taxon>
        <taxon>Magnoliopsida</taxon>
        <taxon>eudicotyledons</taxon>
        <taxon>Gunneridae</taxon>
        <taxon>Pentapetalae</taxon>
        <taxon>rosids</taxon>
        <taxon>malvids</taxon>
        <taxon>Brassicales</taxon>
        <taxon>Brassicaceae</taxon>
        <taxon>Brassiceae</taxon>
        <taxon>Eruca</taxon>
    </lineage>
</organism>
<dbReference type="GO" id="GO:0016020">
    <property type="term" value="C:membrane"/>
    <property type="evidence" value="ECO:0007669"/>
    <property type="project" value="UniProtKB-SubCell"/>
</dbReference>
<keyword evidence="2 5" id="KW-0812">Transmembrane</keyword>
<evidence type="ECO:0000313" key="8">
    <source>
        <dbReference type="Proteomes" id="UP001642260"/>
    </source>
</evidence>
<gene>
    <name evidence="7" type="ORF">ERUC_LOCUS1878</name>
</gene>
<evidence type="ECO:0000256" key="3">
    <source>
        <dbReference type="ARBA" id="ARBA00022989"/>
    </source>
</evidence>
<dbReference type="InterPro" id="IPR006153">
    <property type="entry name" value="Cation/H_exchanger_TM"/>
</dbReference>
<keyword evidence="8" id="KW-1185">Reference proteome</keyword>
<keyword evidence="3 5" id="KW-1133">Transmembrane helix</keyword>
<proteinExistence type="predicted"/>
<dbReference type="AlphaFoldDB" id="A0ABC8IVI9"/>
<evidence type="ECO:0000256" key="2">
    <source>
        <dbReference type="ARBA" id="ARBA00022692"/>
    </source>
</evidence>
<feature type="domain" description="Cation/H+ exchanger transmembrane" evidence="6">
    <location>
        <begin position="26"/>
        <end position="162"/>
    </location>
</feature>
<accession>A0ABC8IVI9</accession>
<sequence length="334" mass="36806">MTNSIPLPDLNLLLQKLEARQLLRPFAFSLSLLTQKLGFSDTFGAFLAGALLAETNRPSRGFLLGLFFVTTGTTIDMEVMFRIWPNVLTLLAGLIVIKTSIITALGPRVGLGFLLSQGGEFAFVVFSLANRSFFFLTVLPLELNKLLIIVVVLSMALTPTLNQHGRKAADFIDEKLGNEENVDEELKFNVKESVVLIGFGQMGQWFHIEFAGAGELLVNAIGLRLSGVDSDLVGWPYIGFDLNPAVVKEDGVDLATTLKIAYYYRRGKKLDYVYDYTLPTPFELKEFEQSQRLLAAVVSPVFLSTLDNGTVERTLGEIPSTGPVLYVMLSPTVL</sequence>
<dbReference type="PANTHER" id="PTHR46157">
    <property type="entry name" value="K(+) EFFLUX ANTIPORTER 3, CHLOROPLASTIC"/>
    <property type="match status" value="1"/>
</dbReference>
<feature type="transmembrane region" description="Helical" evidence="5">
    <location>
        <begin position="134"/>
        <end position="157"/>
    </location>
</feature>
<evidence type="ECO:0000259" key="6">
    <source>
        <dbReference type="Pfam" id="PF00999"/>
    </source>
</evidence>
<dbReference type="PANTHER" id="PTHR46157:SF4">
    <property type="entry name" value="K(+) EFFLUX ANTIPORTER 3, CHLOROPLASTIC"/>
    <property type="match status" value="1"/>
</dbReference>
<dbReference type="Pfam" id="PF00999">
    <property type="entry name" value="Na_H_Exchanger"/>
    <property type="match status" value="1"/>
</dbReference>
<evidence type="ECO:0000256" key="5">
    <source>
        <dbReference type="SAM" id="Phobius"/>
    </source>
</evidence>
<dbReference type="Proteomes" id="UP001642260">
    <property type="component" value="Unassembled WGS sequence"/>
</dbReference>
<comment type="caution">
    <text evidence="7">The sequence shown here is derived from an EMBL/GenBank/DDBJ whole genome shotgun (WGS) entry which is preliminary data.</text>
</comment>
<dbReference type="Gene3D" id="1.20.1530.20">
    <property type="match status" value="1"/>
</dbReference>
<evidence type="ECO:0000256" key="1">
    <source>
        <dbReference type="ARBA" id="ARBA00004141"/>
    </source>
</evidence>
<feature type="transmembrane region" description="Helical" evidence="5">
    <location>
        <begin position="109"/>
        <end position="128"/>
    </location>
</feature>
<evidence type="ECO:0000256" key="4">
    <source>
        <dbReference type="ARBA" id="ARBA00023136"/>
    </source>
</evidence>
<dbReference type="InterPro" id="IPR038770">
    <property type="entry name" value="Na+/solute_symporter_sf"/>
</dbReference>
<reference evidence="7 8" key="1">
    <citation type="submission" date="2022-03" db="EMBL/GenBank/DDBJ databases">
        <authorList>
            <person name="Macdonald S."/>
            <person name="Ahmed S."/>
            <person name="Newling K."/>
        </authorList>
    </citation>
    <scope>NUCLEOTIDE SEQUENCE [LARGE SCALE GENOMIC DNA]</scope>
</reference>
<protein>
    <recommendedName>
        <fullName evidence="6">Cation/H+ exchanger transmembrane domain-containing protein</fullName>
    </recommendedName>
</protein>
<name>A0ABC8IVI9_ERUVS</name>
<feature type="transmembrane region" description="Helical" evidence="5">
    <location>
        <begin position="79"/>
        <end position="97"/>
    </location>
</feature>
<keyword evidence="4 5" id="KW-0472">Membrane</keyword>
<dbReference type="EMBL" id="CAKOAT010049600">
    <property type="protein sequence ID" value="CAH8295432.1"/>
    <property type="molecule type" value="Genomic_DNA"/>
</dbReference>
<evidence type="ECO:0000313" key="7">
    <source>
        <dbReference type="EMBL" id="CAH8295432.1"/>
    </source>
</evidence>